<dbReference type="NCBIfam" id="TIGR01598">
    <property type="entry name" value="holin_phiLC3"/>
    <property type="match status" value="1"/>
</dbReference>
<keyword evidence="1" id="KW-1133">Transmembrane helix</keyword>
<accession>A0ABN0ITK8</accession>
<proteinExistence type="predicted"/>
<dbReference type="Proteomes" id="UP000011769">
    <property type="component" value="Unassembled WGS sequence"/>
</dbReference>
<evidence type="ECO:0008006" key="4">
    <source>
        <dbReference type="Google" id="ProtNLM"/>
    </source>
</evidence>
<keyword evidence="3" id="KW-1185">Reference proteome</keyword>
<evidence type="ECO:0000313" key="3">
    <source>
        <dbReference type="Proteomes" id="UP000011769"/>
    </source>
</evidence>
<sequence>MRINWKVRFNKENKLFLARVILAIFVPILTYFGLKAEDLTTWQAIADLLVKAISNPYVVGITLVNIINVIPDPTTKGLSDSPVAMSYLKPKE</sequence>
<keyword evidence="1" id="KW-0812">Transmembrane</keyword>
<evidence type="ECO:0000256" key="1">
    <source>
        <dbReference type="SAM" id="Phobius"/>
    </source>
</evidence>
<gene>
    <name evidence="2" type="ORF">SPJ1_0196</name>
</gene>
<dbReference type="InterPro" id="IPR006485">
    <property type="entry name" value="Phage-like_holin"/>
</dbReference>
<dbReference type="EMBL" id="ALYM01000001">
    <property type="protein sequence ID" value="EMG26234.1"/>
    <property type="molecule type" value="Genomic_DNA"/>
</dbReference>
<evidence type="ECO:0000313" key="2">
    <source>
        <dbReference type="EMBL" id="EMG26234.1"/>
    </source>
</evidence>
<protein>
    <recommendedName>
        <fullName evidence="4">Holin</fullName>
    </recommendedName>
</protein>
<dbReference type="RefSeq" id="WP_004234347.1">
    <property type="nucleotide sequence ID" value="NZ_ALYM01000001.1"/>
</dbReference>
<organism evidence="2 3">
    <name type="scientific">Streptococcus parauberis KRS-02083</name>
    <dbReference type="NCBI Taxonomy" id="1207545"/>
    <lineage>
        <taxon>Bacteria</taxon>
        <taxon>Bacillati</taxon>
        <taxon>Bacillota</taxon>
        <taxon>Bacilli</taxon>
        <taxon>Lactobacillales</taxon>
        <taxon>Streptococcaceae</taxon>
        <taxon>Streptococcus</taxon>
    </lineage>
</organism>
<name>A0ABN0ITK8_9STRE</name>
<reference evidence="2 3" key="1">
    <citation type="journal article" date="2013" name="PLoS ONE">
        <title>Comparative Genomic Characterization of Three Streptococcus parauberis Strains in Fish Pathogen, as Assessed by Wide-Genome Analyses.</title>
        <authorList>
            <person name="Nho S.W."/>
            <person name="Hikima J."/>
            <person name="Park S.B."/>
            <person name="Jang H.B."/>
            <person name="Cha I.S."/>
            <person name="Yasuike M."/>
            <person name="Nakamura Y."/>
            <person name="Fujiwara A."/>
            <person name="Sano M."/>
            <person name="Kanai K."/>
            <person name="Kondo H."/>
            <person name="Hirono I."/>
            <person name="Takeyama H."/>
            <person name="Aoki T."/>
            <person name="Jung T.S."/>
        </authorList>
    </citation>
    <scope>NUCLEOTIDE SEQUENCE [LARGE SCALE GENOMIC DNA]</scope>
    <source>
        <strain evidence="2 3">KRS-02083</strain>
    </source>
</reference>
<dbReference type="Pfam" id="PF04531">
    <property type="entry name" value="Phage_holin_1"/>
    <property type="match status" value="1"/>
</dbReference>
<keyword evidence="1" id="KW-0472">Membrane</keyword>
<comment type="caution">
    <text evidence="2">The sequence shown here is derived from an EMBL/GenBank/DDBJ whole genome shotgun (WGS) entry which is preliminary data.</text>
</comment>
<feature type="transmembrane region" description="Helical" evidence="1">
    <location>
        <begin position="16"/>
        <end position="34"/>
    </location>
</feature>